<keyword evidence="1" id="KW-0812">Transmembrane</keyword>
<keyword evidence="1" id="KW-0472">Membrane</keyword>
<organism evidence="2 3">
    <name type="scientific">Sorangium cellulosum</name>
    <name type="common">Polyangium cellulosum</name>
    <dbReference type="NCBI Taxonomy" id="56"/>
    <lineage>
        <taxon>Bacteria</taxon>
        <taxon>Pseudomonadati</taxon>
        <taxon>Myxococcota</taxon>
        <taxon>Polyangia</taxon>
        <taxon>Polyangiales</taxon>
        <taxon>Polyangiaceae</taxon>
        <taxon>Sorangium</taxon>
    </lineage>
</organism>
<sequence>MAFLGGPPVVGHIAAATSLPSVPSLIVVGAIAIVLLAGAAGGPAKAAQDAGSLAGERVET</sequence>
<dbReference type="AlphaFoldDB" id="A0A150U1Z3"/>
<feature type="transmembrane region" description="Helical" evidence="1">
    <location>
        <begin position="20"/>
        <end position="40"/>
    </location>
</feature>
<keyword evidence="1" id="KW-1133">Transmembrane helix</keyword>
<evidence type="ECO:0000256" key="1">
    <source>
        <dbReference type="SAM" id="Phobius"/>
    </source>
</evidence>
<evidence type="ECO:0000313" key="3">
    <source>
        <dbReference type="Proteomes" id="UP000075502"/>
    </source>
</evidence>
<protein>
    <submittedName>
        <fullName evidence="2">Uncharacterized protein</fullName>
    </submittedName>
</protein>
<accession>A0A150U1Z3</accession>
<proteinExistence type="predicted"/>
<evidence type="ECO:0000313" key="2">
    <source>
        <dbReference type="EMBL" id="KYG10980.1"/>
    </source>
</evidence>
<comment type="caution">
    <text evidence="2">The sequence shown here is derived from an EMBL/GenBank/DDBJ whole genome shotgun (WGS) entry which is preliminary data.</text>
</comment>
<dbReference type="EMBL" id="JEME01000161">
    <property type="protein sequence ID" value="KYG10980.1"/>
    <property type="molecule type" value="Genomic_DNA"/>
</dbReference>
<dbReference type="Proteomes" id="UP000075502">
    <property type="component" value="Unassembled WGS sequence"/>
</dbReference>
<reference evidence="2 3" key="1">
    <citation type="submission" date="2014-02" db="EMBL/GenBank/DDBJ databases">
        <title>The small core and large imbalanced accessory genome model reveals a collaborative survival strategy of Sorangium cellulosum strains in nature.</title>
        <authorList>
            <person name="Han K."/>
            <person name="Peng R."/>
            <person name="Blom J."/>
            <person name="Li Y.-Z."/>
        </authorList>
    </citation>
    <scope>NUCLEOTIDE SEQUENCE [LARGE SCALE GENOMIC DNA]</scope>
    <source>
        <strain evidence="2 3">So0007-03</strain>
    </source>
</reference>
<name>A0A150U1Z3_SORCE</name>
<gene>
    <name evidence="2" type="ORF">BE21_09205</name>
</gene>